<gene>
    <name evidence="1" type="ORF">BDN72DRAFT_676896</name>
</gene>
<sequence>MMVTRDCDGNYLLLAALNDGDIPMVKHPRKRQKTSKAAEIQPLGSTKVPIAKNFHDDDQKDDEELQLESMLFGKKFVSKGKAREVFSDEEDEDLEDGGGRELQHLVDNDLFFVDDGEGHPSVSDHDNESDNSRDLSANDDDDDASDGSSPSRPATPKLKANPSNPLLKSRSSRKPPAWEDPSDRPAGDPEVPLSKPITRKLRDSLSETSLTPVEYEKRLRRQWERINPLPQWAADARSKRKGRKPKNGGSDADEEELEEEDDSDTDISHLLNTTSGILSNGRRKRNVVLKQGPISLERLRDANQSTQDRDHNGNNGAAGEAKVVLFHPNEKIPLLCVGTSGDRRVRLFNIDGHTNPLLQTLHVPSLPITSPTSVAFHPGGTHLLLTGPRPFFYTHDLQSGKTSRHARGLWGTTFALSNDTTTSLASRKRGRQDTFKANSEHGVGGGGGKSKDKTNADGMELTAFDPYSGEILAVAGRAGYVHLVDWKSGSGQVIGSLKCGSGGGGVRGLWWIPPTSTFSDEPSDQQVSTGSRTHLAVLSGDAEVYIWDVGERRCVKRWKDEGGFRGAGRVLAGAAPAIGNSNGYDLAVGSNSGYVNVYDSRSFTPTLTSTNSDEAWGSSESPKPLRAVGNLTTAISTLRFNHDAQILAMASKEKKDSMRLVSLPPCRSSLPFFFQFSLFLVSFPLGHNVIIDDGDQFMDICAFQG</sequence>
<evidence type="ECO:0000313" key="1">
    <source>
        <dbReference type="EMBL" id="TFK68508.1"/>
    </source>
</evidence>
<organism evidence="1 2">
    <name type="scientific">Pluteus cervinus</name>
    <dbReference type="NCBI Taxonomy" id="181527"/>
    <lineage>
        <taxon>Eukaryota</taxon>
        <taxon>Fungi</taxon>
        <taxon>Dikarya</taxon>
        <taxon>Basidiomycota</taxon>
        <taxon>Agaricomycotina</taxon>
        <taxon>Agaricomycetes</taxon>
        <taxon>Agaricomycetidae</taxon>
        <taxon>Agaricales</taxon>
        <taxon>Pluteineae</taxon>
        <taxon>Pluteaceae</taxon>
        <taxon>Pluteus</taxon>
    </lineage>
</organism>
<dbReference type="Proteomes" id="UP000308600">
    <property type="component" value="Unassembled WGS sequence"/>
</dbReference>
<dbReference type="EMBL" id="ML208350">
    <property type="protein sequence ID" value="TFK68508.1"/>
    <property type="molecule type" value="Genomic_DNA"/>
</dbReference>
<proteinExistence type="predicted"/>
<protein>
    <submittedName>
        <fullName evidence="1">WD40 repeat-like protein</fullName>
    </submittedName>
</protein>
<reference evidence="1 2" key="1">
    <citation type="journal article" date="2019" name="Nat. Ecol. Evol.">
        <title>Megaphylogeny resolves global patterns of mushroom evolution.</title>
        <authorList>
            <person name="Varga T."/>
            <person name="Krizsan K."/>
            <person name="Foldi C."/>
            <person name="Dima B."/>
            <person name="Sanchez-Garcia M."/>
            <person name="Sanchez-Ramirez S."/>
            <person name="Szollosi G.J."/>
            <person name="Szarkandi J.G."/>
            <person name="Papp V."/>
            <person name="Albert L."/>
            <person name="Andreopoulos W."/>
            <person name="Angelini C."/>
            <person name="Antonin V."/>
            <person name="Barry K.W."/>
            <person name="Bougher N.L."/>
            <person name="Buchanan P."/>
            <person name="Buyck B."/>
            <person name="Bense V."/>
            <person name="Catcheside P."/>
            <person name="Chovatia M."/>
            <person name="Cooper J."/>
            <person name="Damon W."/>
            <person name="Desjardin D."/>
            <person name="Finy P."/>
            <person name="Geml J."/>
            <person name="Haridas S."/>
            <person name="Hughes K."/>
            <person name="Justo A."/>
            <person name="Karasinski D."/>
            <person name="Kautmanova I."/>
            <person name="Kiss B."/>
            <person name="Kocsube S."/>
            <person name="Kotiranta H."/>
            <person name="LaButti K.M."/>
            <person name="Lechner B.E."/>
            <person name="Liimatainen K."/>
            <person name="Lipzen A."/>
            <person name="Lukacs Z."/>
            <person name="Mihaltcheva S."/>
            <person name="Morgado L.N."/>
            <person name="Niskanen T."/>
            <person name="Noordeloos M.E."/>
            <person name="Ohm R.A."/>
            <person name="Ortiz-Santana B."/>
            <person name="Ovrebo C."/>
            <person name="Racz N."/>
            <person name="Riley R."/>
            <person name="Savchenko A."/>
            <person name="Shiryaev A."/>
            <person name="Soop K."/>
            <person name="Spirin V."/>
            <person name="Szebenyi C."/>
            <person name="Tomsovsky M."/>
            <person name="Tulloss R.E."/>
            <person name="Uehling J."/>
            <person name="Grigoriev I.V."/>
            <person name="Vagvolgyi C."/>
            <person name="Papp T."/>
            <person name="Martin F.M."/>
            <person name="Miettinen O."/>
            <person name="Hibbett D.S."/>
            <person name="Nagy L.G."/>
        </authorList>
    </citation>
    <scope>NUCLEOTIDE SEQUENCE [LARGE SCALE GENOMIC DNA]</scope>
    <source>
        <strain evidence="1 2">NL-1719</strain>
    </source>
</reference>
<name>A0ACD3ARE3_9AGAR</name>
<accession>A0ACD3ARE3</accession>
<evidence type="ECO:0000313" key="2">
    <source>
        <dbReference type="Proteomes" id="UP000308600"/>
    </source>
</evidence>
<keyword evidence="2" id="KW-1185">Reference proteome</keyword>